<evidence type="ECO:0000313" key="2">
    <source>
        <dbReference type="EMBL" id="QNG49351.1"/>
    </source>
</evidence>
<dbReference type="CDD" id="cd10441">
    <property type="entry name" value="GIY-YIG_COG1833"/>
    <property type="match status" value="1"/>
</dbReference>
<dbReference type="EMBL" id="CP060123">
    <property type="protein sequence ID" value="QNG49351.1"/>
    <property type="molecule type" value="Genomic_DNA"/>
</dbReference>
<reference evidence="1 3" key="1">
    <citation type="submission" date="2018-10" db="EMBL/GenBank/DDBJ databases">
        <title>Characterization and genome analysis of a novel bacterium Sphingobium yanoikuyae SJTF8 capable of degrading PAHs.</title>
        <authorList>
            <person name="Yin C."/>
            <person name="Xiong W."/>
            <person name="Liang R."/>
        </authorList>
    </citation>
    <scope>NUCLEOTIDE SEQUENCE [LARGE SCALE GENOMIC DNA]</scope>
    <source>
        <strain evidence="1 3">SJTF8</strain>
        <plasmid evidence="3">pf1</plasmid>
        <plasmid evidence="1">pF1</plasmid>
    </source>
</reference>
<keyword evidence="1" id="KW-0614">Plasmid</keyword>
<geneLocation type="plasmid" evidence="2 4">
    <name>unnamed1</name>
</geneLocation>
<gene>
    <name evidence="1" type="ORF">EBF16_02595</name>
    <name evidence="2" type="ORF">H3V42_31270</name>
</gene>
<protein>
    <submittedName>
        <fullName evidence="1">GIY-YIG nuclease family protein</fullName>
    </submittedName>
</protein>
<proteinExistence type="predicted"/>
<dbReference type="EMBL" id="CP033227">
    <property type="protein sequence ID" value="AYO75866.1"/>
    <property type="molecule type" value="Genomic_DNA"/>
</dbReference>
<dbReference type="RefSeq" id="WP_122129183.1">
    <property type="nucleotide sequence ID" value="NZ_CP033227.1"/>
</dbReference>
<dbReference type="PANTHER" id="PTHR37460">
    <property type="entry name" value="ENDONUCLEASE III"/>
    <property type="match status" value="1"/>
</dbReference>
<dbReference type="AlphaFoldDB" id="A0A3G2ULD8"/>
<dbReference type="Proteomes" id="UP000515377">
    <property type="component" value="Plasmid unnamed1"/>
</dbReference>
<reference evidence="2 4" key="2">
    <citation type="submission" date="2020-07" db="EMBL/GenBank/DDBJ databases">
        <title>Whole genome sequence of Sphingobium yanoikuyae A3.</title>
        <authorList>
            <person name="Han S.-S."/>
        </authorList>
    </citation>
    <scope>NUCLEOTIDE SEQUENCE [LARGE SCALE GENOMIC DNA]</scope>
    <source>
        <strain evidence="2 4">A3</strain>
        <plasmid evidence="2 4">unnamed1</plasmid>
    </source>
</reference>
<accession>A0A3G2ULD8</accession>
<organism evidence="1 3">
    <name type="scientific">Sphingobium yanoikuyae</name>
    <name type="common">Sphingomonas yanoikuyae</name>
    <dbReference type="NCBI Taxonomy" id="13690"/>
    <lineage>
        <taxon>Bacteria</taxon>
        <taxon>Pseudomonadati</taxon>
        <taxon>Pseudomonadota</taxon>
        <taxon>Alphaproteobacteria</taxon>
        <taxon>Sphingomonadales</taxon>
        <taxon>Sphingomonadaceae</taxon>
        <taxon>Sphingobium</taxon>
    </lineage>
</organism>
<geneLocation type="plasmid" evidence="1">
    <name>pF1</name>
</geneLocation>
<dbReference type="Pfam" id="PF01986">
    <property type="entry name" value="DUF123"/>
    <property type="match status" value="1"/>
</dbReference>
<geneLocation type="plasmid" evidence="3">
    <name>pf1</name>
</geneLocation>
<evidence type="ECO:0000313" key="4">
    <source>
        <dbReference type="Proteomes" id="UP000515377"/>
    </source>
</evidence>
<dbReference type="Proteomes" id="UP000280708">
    <property type="component" value="Plasmid pF1"/>
</dbReference>
<dbReference type="PANTHER" id="PTHR37460:SF1">
    <property type="entry name" value="ENDONUCLEASE III"/>
    <property type="match status" value="1"/>
</dbReference>
<name>A0A3G2ULD8_SPHYA</name>
<evidence type="ECO:0000313" key="3">
    <source>
        <dbReference type="Proteomes" id="UP000280708"/>
    </source>
</evidence>
<evidence type="ECO:0000313" key="1">
    <source>
        <dbReference type="EMBL" id="AYO75866.1"/>
    </source>
</evidence>
<dbReference type="InterPro" id="IPR002837">
    <property type="entry name" value="DUF123"/>
</dbReference>
<sequence>MSRSDVHFGSPCAITSDESRFMAAMGQLIGGVPVAADSIATLPLSTGAYAILLRLDEKVVFSSRSGSDSFGPGWYVYAGRAYGPGGLRARIARHLKRSKTLRWHIDHLTSVAATAQAIAVEGGNECAIVGTLIGSGLFVCTANGFGASDCTTCPSHLLRPAAG</sequence>